<dbReference type="InterPro" id="IPR008621">
    <property type="entry name" value="Cbb3-typ_cyt_oxidase_comp"/>
</dbReference>
<keyword evidence="1" id="KW-0812">Transmembrane</keyword>
<comment type="caution">
    <text evidence="2">The sequence shown here is derived from an EMBL/GenBank/DDBJ whole genome shotgun (WGS) entry which is preliminary data.</text>
</comment>
<keyword evidence="1" id="KW-1133">Transmembrane helix</keyword>
<dbReference type="EMBL" id="JACGBB010000003">
    <property type="protein sequence ID" value="MBZ7986971.1"/>
    <property type="molecule type" value="Genomic_DNA"/>
</dbReference>
<dbReference type="InterPro" id="IPR014107">
    <property type="entry name" value="Cyt_c_oxidase_cbb3_CcoQ"/>
</dbReference>
<keyword evidence="1" id="KW-0472">Membrane</keyword>
<dbReference type="NCBIfam" id="TIGR02736">
    <property type="entry name" value="cbb3_Q_epsi"/>
    <property type="match status" value="1"/>
</dbReference>
<proteinExistence type="predicted"/>
<gene>
    <name evidence="2" type="ORF">AVCANL283_02405</name>
</gene>
<reference evidence="2 3" key="1">
    <citation type="submission" date="2020-07" db="EMBL/GenBank/DDBJ databases">
        <title>Transfer of Campylobacter canadensis to the novel genus Avispirillum gen. nov., that also includes two novel species recovered from migratory waterfowl: Avispirillum anseris sp. nov. and Avispirillum brantae sp. nov.</title>
        <authorList>
            <person name="Miller W.G."/>
            <person name="Chapman M.H."/>
            <person name="Yee E."/>
            <person name="Inglis G.D."/>
        </authorList>
    </citation>
    <scope>NUCLEOTIDE SEQUENCE [LARGE SCALE GENOMIC DNA]</scope>
    <source>
        <strain evidence="2 3">L283</strain>
    </source>
</reference>
<dbReference type="Proteomes" id="UP000786183">
    <property type="component" value="Unassembled WGS sequence"/>
</dbReference>
<organism evidence="2 3">
    <name type="scientific">Campylobacter canadensis</name>
    <dbReference type="NCBI Taxonomy" id="449520"/>
    <lineage>
        <taxon>Bacteria</taxon>
        <taxon>Pseudomonadati</taxon>
        <taxon>Campylobacterota</taxon>
        <taxon>Epsilonproteobacteria</taxon>
        <taxon>Campylobacterales</taxon>
        <taxon>Campylobacteraceae</taxon>
        <taxon>Campylobacter</taxon>
    </lineage>
</organism>
<name>A0ABS7WQB8_9BACT</name>
<evidence type="ECO:0000313" key="2">
    <source>
        <dbReference type="EMBL" id="MBZ7986971.1"/>
    </source>
</evidence>
<evidence type="ECO:0000256" key="1">
    <source>
        <dbReference type="SAM" id="Phobius"/>
    </source>
</evidence>
<keyword evidence="3" id="KW-1185">Reference proteome</keyword>
<accession>A0ABS7WQB8</accession>
<dbReference type="RefSeq" id="WP_172230495.1">
    <property type="nucleotide sequence ID" value="NZ_CP035946.1"/>
</dbReference>
<evidence type="ECO:0000313" key="3">
    <source>
        <dbReference type="Proteomes" id="UP000786183"/>
    </source>
</evidence>
<dbReference type="Pfam" id="PF05545">
    <property type="entry name" value="FixQ"/>
    <property type="match status" value="1"/>
</dbReference>
<protein>
    <submittedName>
        <fullName evidence="2">Cytochrome c oxidase, cbb3-type, CcoQ subunit</fullName>
    </submittedName>
</protein>
<sequence length="65" mass="7869">MSFDEFAQLQGHFYFFLIFFLTIVLYAYIFHLYKTQKSGKKDYEKYANLALNDDLDSELLERRAK</sequence>
<feature type="transmembrane region" description="Helical" evidence="1">
    <location>
        <begin position="12"/>
        <end position="33"/>
    </location>
</feature>